<dbReference type="SUPFAM" id="SSF57535">
    <property type="entry name" value="Complement control module/SCR domain"/>
    <property type="match status" value="2"/>
</dbReference>
<dbReference type="InterPro" id="IPR002396">
    <property type="entry name" value="Selectin_superfamily"/>
</dbReference>
<evidence type="ECO:0000256" key="11">
    <source>
        <dbReference type="ARBA" id="ARBA00022889"/>
    </source>
</evidence>
<dbReference type="GO" id="GO:0030246">
    <property type="term" value="F:carbohydrate binding"/>
    <property type="evidence" value="ECO:0007669"/>
    <property type="project" value="UniProtKB-KW"/>
</dbReference>
<dbReference type="Pfam" id="PF00059">
    <property type="entry name" value="Lectin_C"/>
    <property type="match status" value="1"/>
</dbReference>
<dbReference type="PANTHER" id="PTHR19325">
    <property type="entry name" value="COMPLEMENT COMPONENT-RELATED SUSHI DOMAIN-CONTAINING"/>
    <property type="match status" value="1"/>
</dbReference>
<evidence type="ECO:0000256" key="22">
    <source>
        <dbReference type="SAM" id="Phobius"/>
    </source>
</evidence>
<comment type="function">
    <text evidence="19">Cell-surface glycoprotein having a role in immunoadhesion. Mediates in the adhesion of blood neutrophils in cytokine-activated endothelium through interaction with SELPLG/PSGL1. May have a role in capillary morphogenesis.</text>
</comment>
<evidence type="ECO:0000256" key="18">
    <source>
        <dbReference type="ARBA" id="ARBA00043124"/>
    </source>
</evidence>
<dbReference type="EMBL" id="JAINUG010000270">
    <property type="protein sequence ID" value="KAJ8384491.1"/>
    <property type="molecule type" value="Genomic_DNA"/>
</dbReference>
<comment type="subcellular location">
    <subcellularLocation>
        <location evidence="1">Cell membrane</location>
        <topology evidence="1">Single-pass type I membrane protein</topology>
    </subcellularLocation>
</comment>
<dbReference type="GO" id="GO:0007155">
    <property type="term" value="P:cell adhesion"/>
    <property type="evidence" value="ECO:0007669"/>
    <property type="project" value="UniProtKB-KW"/>
</dbReference>
<feature type="transmembrane region" description="Helical" evidence="22">
    <location>
        <begin position="313"/>
        <end position="334"/>
    </location>
</feature>
<accession>A0AAD7W503</accession>
<comment type="caution">
    <text evidence="26">The sequence shown here is derived from an EMBL/GenBank/DDBJ whole genome shotgun (WGS) entry which is preliminary data.</text>
</comment>
<sequence length="365" mass="41512">MRGYMFSFRPESQHMKVKWILILIGDILMTGYTLGWTYHYSNNAMNWTIARQWCQDHYTDLVAIQNEHEISYLTQNFPKRDKYYWLGIRKINDTWTWIGTNKTLKNGSWAQNEPNNREKGEDCVEIYIKRNIDSGKWNDEKCEKEKHPLCFKAQCNAITCSDRGECTEAINKYNCECAPGFKGFQCQHAVQCESPATPQHGWIDCQGPYGNHSYSSTCEFRCAEGFSLQGQPNNVTCNSSGNWTVKTPSCKGVECKVLSEPENGYVNCSASSTTWTCQFRCSTGFLLLGPKKVTCNAAGIWTGKIPICASLRYVAAAIAGASILSTSCFILFCLMHCRKRKKIVQTRIREEDIPQTDEEPEVGML</sequence>
<evidence type="ECO:0000256" key="3">
    <source>
        <dbReference type="ARBA" id="ARBA00022475"/>
    </source>
</evidence>
<dbReference type="GO" id="GO:0005886">
    <property type="term" value="C:plasma membrane"/>
    <property type="evidence" value="ECO:0007669"/>
    <property type="project" value="UniProtKB-SubCell"/>
</dbReference>
<keyword evidence="5 21" id="KW-0768">Sushi</keyword>
<organism evidence="26 27">
    <name type="scientific">Aldrovandia affinis</name>
    <dbReference type="NCBI Taxonomy" id="143900"/>
    <lineage>
        <taxon>Eukaryota</taxon>
        <taxon>Metazoa</taxon>
        <taxon>Chordata</taxon>
        <taxon>Craniata</taxon>
        <taxon>Vertebrata</taxon>
        <taxon>Euteleostomi</taxon>
        <taxon>Actinopterygii</taxon>
        <taxon>Neopterygii</taxon>
        <taxon>Teleostei</taxon>
        <taxon>Notacanthiformes</taxon>
        <taxon>Halosauridae</taxon>
        <taxon>Aldrovandia</taxon>
    </lineage>
</organism>
<dbReference type="GO" id="GO:0046872">
    <property type="term" value="F:metal ion binding"/>
    <property type="evidence" value="ECO:0007669"/>
    <property type="project" value="UniProtKB-KW"/>
</dbReference>
<dbReference type="PRINTS" id="PR00343">
    <property type="entry name" value="SELECTIN"/>
</dbReference>
<evidence type="ECO:0000313" key="26">
    <source>
        <dbReference type="EMBL" id="KAJ8384491.1"/>
    </source>
</evidence>
<feature type="domain" description="Sushi" evidence="25">
    <location>
        <begin position="253"/>
        <end position="310"/>
    </location>
</feature>
<feature type="disulfide bond" evidence="21">
    <location>
        <begin position="281"/>
        <end position="308"/>
    </location>
</feature>
<keyword evidence="4 20" id="KW-0245">EGF-like domain</keyword>
<dbReference type="Gene3D" id="2.10.70.10">
    <property type="entry name" value="Complement Module, domain 1"/>
    <property type="match status" value="2"/>
</dbReference>
<keyword evidence="13" id="KW-0325">Glycoprotein</keyword>
<name>A0AAD7W503_9TELE</name>
<evidence type="ECO:0000256" key="4">
    <source>
        <dbReference type="ARBA" id="ARBA00022536"/>
    </source>
</evidence>
<comment type="caution">
    <text evidence="20">Lacks conserved residue(s) required for the propagation of feature annotation.</text>
</comment>
<comment type="subunit">
    <text evidence="14">Interacts with SELPLG/PSGL1 and PODXL2 through the sialyl Lewis X epitope. SELPLG sulfation appears not to be required for this interaction.</text>
</comment>
<dbReference type="PROSITE" id="PS50041">
    <property type="entry name" value="C_TYPE_LECTIN_2"/>
    <property type="match status" value="1"/>
</dbReference>
<dbReference type="InterPro" id="IPR000742">
    <property type="entry name" value="EGF"/>
</dbReference>
<feature type="disulfide bond" evidence="20">
    <location>
        <begin position="177"/>
        <end position="186"/>
    </location>
</feature>
<keyword evidence="22" id="KW-0812">Transmembrane</keyword>
<evidence type="ECO:0000256" key="5">
    <source>
        <dbReference type="ARBA" id="ARBA00022659"/>
    </source>
</evidence>
<comment type="similarity">
    <text evidence="2">Belongs to the selectin/LECAM family.</text>
</comment>
<dbReference type="InterPro" id="IPR016187">
    <property type="entry name" value="CTDL_fold"/>
</dbReference>
<evidence type="ECO:0000259" key="23">
    <source>
        <dbReference type="PROSITE" id="PS50026"/>
    </source>
</evidence>
<protein>
    <recommendedName>
        <fullName evidence="15">E-selectin</fullName>
    </recommendedName>
    <alternativeName>
        <fullName evidence="16">CD62 antigen-like family member E</fullName>
    </alternativeName>
    <alternativeName>
        <fullName evidence="17">Endothelial leukocyte adhesion molecule 1</fullName>
    </alternativeName>
    <alternativeName>
        <fullName evidence="18">Leukocyte-endothelial cell adhesion molecule 2</fullName>
    </alternativeName>
</protein>
<evidence type="ECO:0000259" key="24">
    <source>
        <dbReference type="PROSITE" id="PS50041"/>
    </source>
</evidence>
<feature type="domain" description="EGF-like" evidence="23">
    <location>
        <begin position="151"/>
        <end position="187"/>
    </location>
</feature>
<evidence type="ECO:0000256" key="15">
    <source>
        <dbReference type="ARBA" id="ARBA00040812"/>
    </source>
</evidence>
<proteinExistence type="inferred from homology"/>
<evidence type="ECO:0000256" key="20">
    <source>
        <dbReference type="PROSITE-ProRule" id="PRU00076"/>
    </source>
</evidence>
<dbReference type="PROSITE" id="PS50026">
    <property type="entry name" value="EGF_3"/>
    <property type="match status" value="1"/>
</dbReference>
<dbReference type="SMART" id="SM00034">
    <property type="entry name" value="CLECT"/>
    <property type="match status" value="1"/>
</dbReference>
<dbReference type="SMART" id="SM00032">
    <property type="entry name" value="CCP"/>
    <property type="match status" value="2"/>
</dbReference>
<keyword evidence="8" id="KW-0430">Lectin</keyword>
<dbReference type="PROSITE" id="PS00022">
    <property type="entry name" value="EGF_1"/>
    <property type="match status" value="1"/>
</dbReference>
<dbReference type="SUPFAM" id="SSF56436">
    <property type="entry name" value="C-type lectin-like"/>
    <property type="match status" value="1"/>
</dbReference>
<keyword evidence="22" id="KW-1133">Transmembrane helix</keyword>
<feature type="domain" description="C-type lectin" evidence="24">
    <location>
        <begin position="33"/>
        <end position="151"/>
    </location>
</feature>
<evidence type="ECO:0000256" key="9">
    <source>
        <dbReference type="ARBA" id="ARBA00022737"/>
    </source>
</evidence>
<dbReference type="InterPro" id="IPR016186">
    <property type="entry name" value="C-type_lectin-like/link_sf"/>
</dbReference>
<keyword evidence="10" id="KW-0106">Calcium</keyword>
<keyword evidence="22" id="KW-0472">Membrane</keyword>
<evidence type="ECO:0000313" key="27">
    <source>
        <dbReference type="Proteomes" id="UP001221898"/>
    </source>
</evidence>
<gene>
    <name evidence="26" type="ORF">AAFF_G00204060</name>
</gene>
<evidence type="ECO:0000256" key="14">
    <source>
        <dbReference type="ARBA" id="ARBA00038738"/>
    </source>
</evidence>
<dbReference type="InterPro" id="IPR050350">
    <property type="entry name" value="Compl-Cell_Adhes-Reg"/>
</dbReference>
<dbReference type="CDD" id="cd00033">
    <property type="entry name" value="CCP"/>
    <property type="match status" value="2"/>
</dbReference>
<dbReference type="InterPro" id="IPR035976">
    <property type="entry name" value="Sushi/SCR/CCP_sf"/>
</dbReference>
<evidence type="ECO:0000256" key="2">
    <source>
        <dbReference type="ARBA" id="ARBA00007360"/>
    </source>
</evidence>
<dbReference type="PROSITE" id="PS50923">
    <property type="entry name" value="SUSHI"/>
    <property type="match status" value="2"/>
</dbReference>
<evidence type="ECO:0000256" key="1">
    <source>
        <dbReference type="ARBA" id="ARBA00004251"/>
    </source>
</evidence>
<evidence type="ECO:0000256" key="6">
    <source>
        <dbReference type="ARBA" id="ARBA00022723"/>
    </source>
</evidence>
<evidence type="ECO:0000256" key="7">
    <source>
        <dbReference type="ARBA" id="ARBA00022729"/>
    </source>
</evidence>
<dbReference type="PANTHER" id="PTHR19325:SF493">
    <property type="entry name" value="E-SELECTIN"/>
    <property type="match status" value="1"/>
</dbReference>
<dbReference type="Gene3D" id="3.10.100.10">
    <property type="entry name" value="Mannose-Binding Protein A, subunit A"/>
    <property type="match status" value="1"/>
</dbReference>
<feature type="domain" description="Sushi" evidence="25">
    <location>
        <begin position="190"/>
        <end position="252"/>
    </location>
</feature>
<keyword evidence="6" id="KW-0479">Metal-binding</keyword>
<keyword evidence="27" id="KW-1185">Reference proteome</keyword>
<keyword evidence="9" id="KW-0677">Repeat</keyword>
<dbReference type="Pfam" id="PF00084">
    <property type="entry name" value="Sushi"/>
    <property type="match status" value="2"/>
</dbReference>
<evidence type="ECO:0000256" key="16">
    <source>
        <dbReference type="ARBA" id="ARBA00041401"/>
    </source>
</evidence>
<evidence type="ECO:0000256" key="13">
    <source>
        <dbReference type="ARBA" id="ARBA00023180"/>
    </source>
</evidence>
<keyword evidence="11" id="KW-0130">Cell adhesion</keyword>
<evidence type="ECO:0000256" key="21">
    <source>
        <dbReference type="PROSITE-ProRule" id="PRU00302"/>
    </source>
</evidence>
<dbReference type="InterPro" id="IPR000436">
    <property type="entry name" value="Sushi_SCR_CCP_dom"/>
</dbReference>
<evidence type="ECO:0000256" key="8">
    <source>
        <dbReference type="ARBA" id="ARBA00022734"/>
    </source>
</evidence>
<dbReference type="FunFam" id="2.10.70.10:FF:000001">
    <property type="entry name" value="Selectin P"/>
    <property type="match status" value="1"/>
</dbReference>
<dbReference type="AlphaFoldDB" id="A0AAD7W503"/>
<evidence type="ECO:0000256" key="10">
    <source>
        <dbReference type="ARBA" id="ARBA00022837"/>
    </source>
</evidence>
<evidence type="ECO:0000259" key="25">
    <source>
        <dbReference type="PROSITE" id="PS50923"/>
    </source>
</evidence>
<dbReference type="CDD" id="cd00054">
    <property type="entry name" value="EGF_CA"/>
    <property type="match status" value="1"/>
</dbReference>
<evidence type="ECO:0000256" key="19">
    <source>
        <dbReference type="ARBA" id="ARBA00045695"/>
    </source>
</evidence>
<dbReference type="FunFam" id="3.10.100.10:FF:000007">
    <property type="entry name" value="L-selectin"/>
    <property type="match status" value="1"/>
</dbReference>
<dbReference type="InterPro" id="IPR001304">
    <property type="entry name" value="C-type_lectin-like"/>
</dbReference>
<dbReference type="PROSITE" id="PS01186">
    <property type="entry name" value="EGF_2"/>
    <property type="match status" value="1"/>
</dbReference>
<feature type="transmembrane region" description="Helical" evidence="22">
    <location>
        <begin position="20"/>
        <end position="38"/>
    </location>
</feature>
<dbReference type="SUPFAM" id="SSF57196">
    <property type="entry name" value="EGF/Laminin"/>
    <property type="match status" value="1"/>
</dbReference>
<reference evidence="26" key="1">
    <citation type="journal article" date="2023" name="Science">
        <title>Genome structures resolve the early diversification of teleost fishes.</title>
        <authorList>
            <person name="Parey E."/>
            <person name="Louis A."/>
            <person name="Montfort J."/>
            <person name="Bouchez O."/>
            <person name="Roques C."/>
            <person name="Iampietro C."/>
            <person name="Lluch J."/>
            <person name="Castinel A."/>
            <person name="Donnadieu C."/>
            <person name="Desvignes T."/>
            <person name="Floi Bucao C."/>
            <person name="Jouanno E."/>
            <person name="Wen M."/>
            <person name="Mejri S."/>
            <person name="Dirks R."/>
            <person name="Jansen H."/>
            <person name="Henkel C."/>
            <person name="Chen W.J."/>
            <person name="Zahm M."/>
            <person name="Cabau C."/>
            <person name="Klopp C."/>
            <person name="Thompson A.W."/>
            <person name="Robinson-Rechavi M."/>
            <person name="Braasch I."/>
            <person name="Lecointre G."/>
            <person name="Bobe J."/>
            <person name="Postlethwait J.H."/>
            <person name="Berthelot C."/>
            <person name="Roest Crollius H."/>
            <person name="Guiguen Y."/>
        </authorList>
    </citation>
    <scope>NUCLEOTIDE SEQUENCE</scope>
    <source>
        <strain evidence="26">NC1722</strain>
    </source>
</reference>
<keyword evidence="3" id="KW-1003">Cell membrane</keyword>
<keyword evidence="12 20" id="KW-1015">Disulfide bond</keyword>
<evidence type="ECO:0000256" key="17">
    <source>
        <dbReference type="ARBA" id="ARBA00042113"/>
    </source>
</evidence>
<keyword evidence="7" id="KW-0732">Signal</keyword>
<evidence type="ECO:0000256" key="12">
    <source>
        <dbReference type="ARBA" id="ARBA00023157"/>
    </source>
</evidence>
<dbReference type="Proteomes" id="UP001221898">
    <property type="component" value="Unassembled WGS sequence"/>
</dbReference>